<accession>A0AAV6W7U3</accession>
<name>A0AAV6W7U3_9LAMI</name>
<proteinExistence type="predicted"/>
<gene>
    <name evidence="1" type="ORF">BUALT_BualtUnG0001400</name>
</gene>
<comment type="caution">
    <text evidence="1">The sequence shown here is derived from an EMBL/GenBank/DDBJ whole genome shotgun (WGS) entry which is preliminary data.</text>
</comment>
<evidence type="ECO:0000313" key="1">
    <source>
        <dbReference type="EMBL" id="KAG8363128.1"/>
    </source>
</evidence>
<protein>
    <submittedName>
        <fullName evidence="1">Uncharacterized protein</fullName>
    </submittedName>
</protein>
<organism evidence="1 2">
    <name type="scientific">Buddleja alternifolia</name>
    <dbReference type="NCBI Taxonomy" id="168488"/>
    <lineage>
        <taxon>Eukaryota</taxon>
        <taxon>Viridiplantae</taxon>
        <taxon>Streptophyta</taxon>
        <taxon>Embryophyta</taxon>
        <taxon>Tracheophyta</taxon>
        <taxon>Spermatophyta</taxon>
        <taxon>Magnoliopsida</taxon>
        <taxon>eudicotyledons</taxon>
        <taxon>Gunneridae</taxon>
        <taxon>Pentapetalae</taxon>
        <taxon>asterids</taxon>
        <taxon>lamiids</taxon>
        <taxon>Lamiales</taxon>
        <taxon>Scrophulariaceae</taxon>
        <taxon>Buddlejeae</taxon>
        <taxon>Buddleja</taxon>
    </lineage>
</organism>
<dbReference type="Proteomes" id="UP000826271">
    <property type="component" value="Unassembled WGS sequence"/>
</dbReference>
<reference evidence="1" key="1">
    <citation type="submission" date="2019-10" db="EMBL/GenBank/DDBJ databases">
        <authorList>
            <person name="Zhang R."/>
            <person name="Pan Y."/>
            <person name="Wang J."/>
            <person name="Ma R."/>
            <person name="Yu S."/>
        </authorList>
    </citation>
    <scope>NUCLEOTIDE SEQUENCE</scope>
    <source>
        <strain evidence="1">LA-IB0</strain>
        <tissue evidence="1">Leaf</tissue>
    </source>
</reference>
<evidence type="ECO:0000313" key="2">
    <source>
        <dbReference type="Proteomes" id="UP000826271"/>
    </source>
</evidence>
<dbReference type="EMBL" id="WHWC01000034">
    <property type="protein sequence ID" value="KAG8363128.1"/>
    <property type="molecule type" value="Genomic_DNA"/>
</dbReference>
<keyword evidence="2" id="KW-1185">Reference proteome</keyword>
<dbReference type="AlphaFoldDB" id="A0AAV6W7U3"/>
<sequence length="134" mass="15135">MKDYGPLEYRIPAGWKKNLSFSKFARKLMEEKKPQEIHVKSSSRRVEKPKKQRLGVPLKNLAVGFCNVNYDGVAATRSDGGGDGSVGGREFRCQHQRKGLRVSILAEVEPEEGKEVLRNKPNRCRGGALRKRKL</sequence>